<evidence type="ECO:0000256" key="2">
    <source>
        <dbReference type="ARBA" id="ARBA00022737"/>
    </source>
</evidence>
<dbReference type="Pfam" id="PF07707">
    <property type="entry name" value="BACK"/>
    <property type="match status" value="1"/>
</dbReference>
<evidence type="ECO:0000256" key="3">
    <source>
        <dbReference type="SAM" id="MobiDB-lite"/>
    </source>
</evidence>
<feature type="region of interest" description="Disordered" evidence="3">
    <location>
        <begin position="375"/>
        <end position="394"/>
    </location>
</feature>
<feature type="domain" description="BACK" evidence="4">
    <location>
        <begin position="140"/>
        <end position="246"/>
    </location>
</feature>
<sequence length="525" mass="54564">MTTKGLDFLRALYQCRELSAALIRFGGIKTLKNIENSIGSGLAAVQECLGAEHYPDISSDLAQVAELVLKDIQTPDFEFACAPCDAGIEILVLLQQAVFGSSSRGCSFMRCVQLASMSEAKQARDLCVAALLDALSPHNALSLLSLGRAAGCRPLHRRAYRLAASHFTLVTSHDYAGLVTLAPQHMRELLSDDAVRVASEAEVFRALCAWTEADAPQRAGRGVFLDNFCAVVRLPRMGTDDLAYVEAHPLVLGNRAVLTLVANAFLCRLVGAAPAAAPFGKALERRARVAGGRGDASPRPARGDLQGLGAFGPYASGSCSPLGSCDGEPWSTASTPSLFVFEAALCRLGRGAYTPARVLEAQAAARDLGVYDSPQRRSIDKGSGVSTPAESVDADARGGRRALFAKALAPVEVAQGSGGAAFDAKAADAQPSRALCAVLLSPSSRLPDPAARPASLGAGAKLAVAGGPGLEMLLSPSKPRVGDMLAFERGAQRAEPGASRLPGALGVAGGAAMGARGSSRRRLEY</sequence>
<dbReference type="SMART" id="SM00875">
    <property type="entry name" value="BACK"/>
    <property type="match status" value="1"/>
</dbReference>
<evidence type="ECO:0000259" key="4">
    <source>
        <dbReference type="SMART" id="SM00875"/>
    </source>
</evidence>
<keyword evidence="1" id="KW-0880">Kelch repeat</keyword>
<evidence type="ECO:0000256" key="1">
    <source>
        <dbReference type="ARBA" id="ARBA00022441"/>
    </source>
</evidence>
<dbReference type="InterPro" id="IPR011705">
    <property type="entry name" value="BACK"/>
</dbReference>
<evidence type="ECO:0000313" key="6">
    <source>
        <dbReference type="Proteomes" id="UP001255856"/>
    </source>
</evidence>
<dbReference type="EMBL" id="JASFZW010000005">
    <property type="protein sequence ID" value="KAK2078109.1"/>
    <property type="molecule type" value="Genomic_DNA"/>
</dbReference>
<name>A0AAD9IGL9_PROWI</name>
<dbReference type="Proteomes" id="UP001255856">
    <property type="component" value="Unassembled WGS sequence"/>
</dbReference>
<evidence type="ECO:0000313" key="5">
    <source>
        <dbReference type="EMBL" id="KAK2078109.1"/>
    </source>
</evidence>
<proteinExistence type="predicted"/>
<organism evidence="5 6">
    <name type="scientific">Prototheca wickerhamii</name>
    <dbReference type="NCBI Taxonomy" id="3111"/>
    <lineage>
        <taxon>Eukaryota</taxon>
        <taxon>Viridiplantae</taxon>
        <taxon>Chlorophyta</taxon>
        <taxon>core chlorophytes</taxon>
        <taxon>Trebouxiophyceae</taxon>
        <taxon>Chlorellales</taxon>
        <taxon>Chlorellaceae</taxon>
        <taxon>Prototheca</taxon>
    </lineage>
</organism>
<accession>A0AAD9IGL9</accession>
<dbReference type="AlphaFoldDB" id="A0AAD9IGL9"/>
<reference evidence="5" key="1">
    <citation type="submission" date="2021-01" db="EMBL/GenBank/DDBJ databases">
        <authorList>
            <person name="Eckstrom K.M.E."/>
        </authorList>
    </citation>
    <scope>NUCLEOTIDE SEQUENCE</scope>
    <source>
        <strain evidence="5">UVCC 0001</strain>
    </source>
</reference>
<gene>
    <name evidence="5" type="ORF">QBZ16_003977</name>
</gene>
<dbReference type="PANTHER" id="PTHR24412">
    <property type="entry name" value="KELCH PROTEIN"/>
    <property type="match status" value="1"/>
</dbReference>
<comment type="caution">
    <text evidence="5">The sequence shown here is derived from an EMBL/GenBank/DDBJ whole genome shotgun (WGS) entry which is preliminary data.</text>
</comment>
<dbReference type="Gene3D" id="1.25.40.420">
    <property type="match status" value="1"/>
</dbReference>
<keyword evidence="2" id="KW-0677">Repeat</keyword>
<dbReference type="PANTHER" id="PTHR24412:SF489">
    <property type="entry name" value="RING FINGER DOMAIN AND KELCH REPEAT-CONTAINING PROTEIN DDB_G0271372"/>
    <property type="match status" value="1"/>
</dbReference>
<protein>
    <recommendedName>
        <fullName evidence="4">BACK domain-containing protein</fullName>
    </recommendedName>
</protein>
<keyword evidence="6" id="KW-1185">Reference proteome</keyword>